<feature type="region of interest" description="Disordered" evidence="4">
    <location>
        <begin position="185"/>
        <end position="207"/>
    </location>
</feature>
<evidence type="ECO:0008006" key="7">
    <source>
        <dbReference type="Google" id="ProtNLM"/>
    </source>
</evidence>
<evidence type="ECO:0000313" key="6">
    <source>
        <dbReference type="Proteomes" id="UP000494252"/>
    </source>
</evidence>
<proteinExistence type="inferred from homology"/>
<sequence length="303" mass="31566">MMSQSGTILITGANSCFGRALAQAALEEGFRVAGTVRNEAARLAFEALAPGQTHGYLLDLTDQGAIALLVERIELEAGPITVLVNNAGCLHAGTVEESPIEALEHQLAVNLIAPTILIQAILPQMRRRRAGQIVNVTTIGGLVGLPGFGFSHASRFALEGLTESLRKELKLLGIDVTAVEIGGLRPGYGRTSEPSTGDSNPAASGDSVTVDFSSGVPARTQTSTLHADYAWALGASRAVAVTESHLIDPGRAARALLAALRTGAAPAHLLLGENAVQWVREKIAALKAEITAWESVSLSAQAD</sequence>
<dbReference type="PRINTS" id="PR00081">
    <property type="entry name" value="GDHRDH"/>
</dbReference>
<evidence type="ECO:0000313" key="5">
    <source>
        <dbReference type="EMBL" id="CAB3804774.1"/>
    </source>
</evidence>
<evidence type="ECO:0000256" key="2">
    <source>
        <dbReference type="ARBA" id="ARBA00023002"/>
    </source>
</evidence>
<organism evidence="5 6">
    <name type="scientific">Paraburkholderia fynbosensis</name>
    <dbReference type="NCBI Taxonomy" id="1200993"/>
    <lineage>
        <taxon>Bacteria</taxon>
        <taxon>Pseudomonadati</taxon>
        <taxon>Pseudomonadota</taxon>
        <taxon>Betaproteobacteria</taxon>
        <taxon>Burkholderiales</taxon>
        <taxon>Burkholderiaceae</taxon>
        <taxon>Paraburkholderia</taxon>
    </lineage>
</organism>
<dbReference type="InterPro" id="IPR051911">
    <property type="entry name" value="SDR_oxidoreductase"/>
</dbReference>
<reference evidence="5 6" key="1">
    <citation type="submission" date="2020-04" db="EMBL/GenBank/DDBJ databases">
        <authorList>
            <person name="De Canck E."/>
        </authorList>
    </citation>
    <scope>NUCLEOTIDE SEQUENCE [LARGE SCALE GENOMIC DNA]</scope>
    <source>
        <strain evidence="5 6">LMG 27177</strain>
    </source>
</reference>
<dbReference type="Proteomes" id="UP000494252">
    <property type="component" value="Unassembled WGS sequence"/>
</dbReference>
<protein>
    <recommendedName>
        <fullName evidence="7">3-phenylpropionate-dihydrodiol/cinnamic acid-dihydrodiol dehydrogenase</fullName>
    </recommendedName>
</protein>
<dbReference type="GO" id="GO:0016491">
    <property type="term" value="F:oxidoreductase activity"/>
    <property type="evidence" value="ECO:0007669"/>
    <property type="project" value="UniProtKB-KW"/>
</dbReference>
<dbReference type="InterPro" id="IPR002347">
    <property type="entry name" value="SDR_fam"/>
</dbReference>
<gene>
    <name evidence="5" type="ORF">LMG27177_05741</name>
</gene>
<dbReference type="Pfam" id="PF00106">
    <property type="entry name" value="adh_short"/>
    <property type="match status" value="1"/>
</dbReference>
<accession>A0A6J5GQU3</accession>
<evidence type="ECO:0000256" key="1">
    <source>
        <dbReference type="ARBA" id="ARBA00006484"/>
    </source>
</evidence>
<feature type="compositionally biased region" description="Polar residues" evidence="4">
    <location>
        <begin position="192"/>
        <end position="207"/>
    </location>
</feature>
<dbReference type="AlphaFoldDB" id="A0A6J5GQU3"/>
<dbReference type="EMBL" id="CADIKI010000020">
    <property type="protein sequence ID" value="CAB3804774.1"/>
    <property type="molecule type" value="Genomic_DNA"/>
</dbReference>
<comment type="similarity">
    <text evidence="1 3">Belongs to the short-chain dehydrogenases/reductases (SDR) family.</text>
</comment>
<evidence type="ECO:0000256" key="4">
    <source>
        <dbReference type="SAM" id="MobiDB-lite"/>
    </source>
</evidence>
<keyword evidence="6" id="KW-1185">Reference proteome</keyword>
<dbReference type="InterPro" id="IPR036291">
    <property type="entry name" value="NAD(P)-bd_dom_sf"/>
</dbReference>
<dbReference type="PANTHER" id="PTHR43976:SF16">
    <property type="entry name" value="SHORT-CHAIN DEHYDROGENASE_REDUCTASE FAMILY PROTEIN"/>
    <property type="match status" value="1"/>
</dbReference>
<evidence type="ECO:0000256" key="3">
    <source>
        <dbReference type="RuleBase" id="RU000363"/>
    </source>
</evidence>
<dbReference type="Gene3D" id="3.40.50.720">
    <property type="entry name" value="NAD(P)-binding Rossmann-like Domain"/>
    <property type="match status" value="1"/>
</dbReference>
<dbReference type="RefSeq" id="WP_246291252.1">
    <property type="nucleotide sequence ID" value="NZ_CADIKI010000020.1"/>
</dbReference>
<dbReference type="SUPFAM" id="SSF51735">
    <property type="entry name" value="NAD(P)-binding Rossmann-fold domains"/>
    <property type="match status" value="1"/>
</dbReference>
<dbReference type="PANTHER" id="PTHR43976">
    <property type="entry name" value="SHORT CHAIN DEHYDROGENASE"/>
    <property type="match status" value="1"/>
</dbReference>
<dbReference type="PRINTS" id="PR00080">
    <property type="entry name" value="SDRFAMILY"/>
</dbReference>
<keyword evidence="2" id="KW-0560">Oxidoreductase</keyword>
<name>A0A6J5GQU3_9BURK</name>